<evidence type="ECO:0000256" key="1">
    <source>
        <dbReference type="SAM" id="MobiDB-lite"/>
    </source>
</evidence>
<evidence type="ECO:0000313" key="3">
    <source>
        <dbReference type="Proteomes" id="UP001327560"/>
    </source>
</evidence>
<protein>
    <submittedName>
        <fullName evidence="2">Uncharacterized protein</fullName>
    </submittedName>
</protein>
<name>A0AAQ3QA02_9LILI</name>
<feature type="compositionally biased region" description="Polar residues" evidence="1">
    <location>
        <begin position="63"/>
        <end position="81"/>
    </location>
</feature>
<keyword evidence="3" id="KW-1185">Reference proteome</keyword>
<feature type="region of interest" description="Disordered" evidence="1">
    <location>
        <begin position="1"/>
        <end position="81"/>
    </location>
</feature>
<proteinExistence type="predicted"/>
<evidence type="ECO:0000313" key="2">
    <source>
        <dbReference type="EMBL" id="WOL01348.1"/>
    </source>
</evidence>
<gene>
    <name evidence="2" type="ORF">Cni_G10064</name>
</gene>
<accession>A0AAQ3QA02</accession>
<feature type="compositionally biased region" description="Polar residues" evidence="1">
    <location>
        <begin position="24"/>
        <end position="45"/>
    </location>
</feature>
<dbReference type="EMBL" id="CP136892">
    <property type="protein sequence ID" value="WOL01348.1"/>
    <property type="molecule type" value="Genomic_DNA"/>
</dbReference>
<organism evidence="2 3">
    <name type="scientific">Canna indica</name>
    <name type="common">Indian-shot</name>
    <dbReference type="NCBI Taxonomy" id="4628"/>
    <lineage>
        <taxon>Eukaryota</taxon>
        <taxon>Viridiplantae</taxon>
        <taxon>Streptophyta</taxon>
        <taxon>Embryophyta</taxon>
        <taxon>Tracheophyta</taxon>
        <taxon>Spermatophyta</taxon>
        <taxon>Magnoliopsida</taxon>
        <taxon>Liliopsida</taxon>
        <taxon>Zingiberales</taxon>
        <taxon>Cannaceae</taxon>
        <taxon>Canna</taxon>
    </lineage>
</organism>
<dbReference type="Proteomes" id="UP001327560">
    <property type="component" value="Chromosome 3"/>
</dbReference>
<dbReference type="AlphaFoldDB" id="A0AAQ3QA02"/>
<reference evidence="2 3" key="1">
    <citation type="submission" date="2023-10" db="EMBL/GenBank/DDBJ databases">
        <title>Chromosome-scale genome assembly provides insights into flower coloration mechanisms of Canna indica.</title>
        <authorList>
            <person name="Li C."/>
        </authorList>
    </citation>
    <scope>NUCLEOTIDE SEQUENCE [LARGE SCALE GENOMIC DNA]</scope>
    <source>
        <tissue evidence="2">Flower</tissue>
    </source>
</reference>
<sequence length="81" mass="8739">MCGLQWRPPPRAPPIMAFSGSPRRVQQSPGSSTMSLTPLTNNPPGSSAAPGLPLANNRRRTQSVDSCSQARSLSSTWNYNR</sequence>